<evidence type="ECO:0000256" key="2">
    <source>
        <dbReference type="ARBA" id="ARBA00022112"/>
    </source>
</evidence>
<reference evidence="6" key="1">
    <citation type="submission" date="2010-03" db="EMBL/GenBank/DDBJ databases">
        <title>The complete genome of Mycoplasma crocodyli MP145.</title>
        <authorList>
            <person name="Glass J.I."/>
            <person name="Durkin A.S."/>
            <person name="Hostetler J."/>
            <person name="Jackson J."/>
            <person name="Johnson J."/>
            <person name="May M.A."/>
            <person name="Paralanov V."/>
            <person name="Radune D."/>
            <person name="Szczypinski B."/>
            <person name="Brown D.R."/>
        </authorList>
    </citation>
    <scope>NUCLEOTIDE SEQUENCE [LARGE SCALE GENOMIC DNA]</scope>
    <source>
        <strain evidence="6">ATCC 51981 / MP145</strain>
    </source>
</reference>
<protein>
    <recommendedName>
        <fullName evidence="2">GTP cyclohydrolase 1 type 2 homolog</fullName>
    </recommendedName>
</protein>
<reference evidence="5 6" key="3">
    <citation type="journal article" date="2011" name="J. Bacteriol.">
        <title>Genome sequences of Mycoplasma alligatoris A21JP2T and Mycoplasma crocodyli MP145T.</title>
        <authorList>
            <person name="Brown D.R."/>
            <person name="Farmerie W.G."/>
            <person name="May M."/>
            <person name="Benders G.A."/>
            <person name="Durkin A.S."/>
            <person name="Hlavinka K."/>
            <person name="Hostetler J."/>
            <person name="Jackson J."/>
            <person name="Johnson J."/>
            <person name="Miller R.H."/>
            <person name="Paralanov V."/>
            <person name="Radune D."/>
            <person name="Szczypinski B."/>
            <person name="Glass J.I."/>
        </authorList>
    </citation>
    <scope>NUCLEOTIDE SEQUENCE [LARGE SCALE GENOMIC DNA]</scope>
    <source>
        <strain evidence="6">ATCC 51981 / MP145</strain>
    </source>
</reference>
<comment type="similarity">
    <text evidence="1">Belongs to the GTP cyclohydrolase I type 2/NIF3 family.</text>
</comment>
<gene>
    <name evidence="5" type="ordered locus">MCRO_0277</name>
</gene>
<feature type="binding site" evidence="4">
    <location>
        <position position="66"/>
    </location>
    <ligand>
        <name>a divalent metal cation</name>
        <dbReference type="ChEBI" id="CHEBI:60240"/>
        <label>1</label>
    </ligand>
</feature>
<feature type="binding site" evidence="4">
    <location>
        <position position="106"/>
    </location>
    <ligand>
        <name>a divalent metal cation</name>
        <dbReference type="ChEBI" id="CHEBI:60240"/>
        <label>1</label>
    </ligand>
</feature>
<dbReference type="PANTHER" id="PTHR13799:SF14">
    <property type="entry name" value="GTP CYCLOHYDROLASE 1 TYPE 2 HOMOLOG"/>
    <property type="match status" value="1"/>
</dbReference>
<keyword evidence="3 4" id="KW-0479">Metal-binding</keyword>
<dbReference type="GO" id="GO:0046872">
    <property type="term" value="F:metal ion binding"/>
    <property type="evidence" value="ECO:0007669"/>
    <property type="project" value="UniProtKB-KW"/>
</dbReference>
<organism evidence="5 6">
    <name type="scientific">Mycoplasma crocodyli (strain ATCC 51981 / MP145)</name>
    <dbReference type="NCBI Taxonomy" id="512564"/>
    <lineage>
        <taxon>Bacteria</taxon>
        <taxon>Bacillati</taxon>
        <taxon>Mycoplasmatota</taxon>
        <taxon>Mollicutes</taxon>
        <taxon>Mycoplasmataceae</taxon>
        <taxon>Mycoplasma</taxon>
    </lineage>
</organism>
<dbReference type="OrthoDB" id="9792792at2"/>
<dbReference type="Gene3D" id="3.40.1390.30">
    <property type="entry name" value="NIF3 (NGG1p interacting factor 3)-like"/>
    <property type="match status" value="1"/>
</dbReference>
<dbReference type="FunFam" id="3.40.1390.30:FF:000001">
    <property type="entry name" value="GTP cyclohydrolase 1 type 2"/>
    <property type="match status" value="1"/>
</dbReference>
<reference key="2">
    <citation type="submission" date="2010-03" db="EMBL/GenBank/DDBJ databases">
        <authorList>
            <person name="Ma Z."/>
            <person name="Wang X."/>
            <person name="Liu H."/>
        </authorList>
    </citation>
    <scope>NUCLEOTIDE SEQUENCE</scope>
    <source>
        <strain>MP145</strain>
    </source>
</reference>
<dbReference type="eggNOG" id="COG0327">
    <property type="taxonomic scope" value="Bacteria"/>
</dbReference>
<accession>D5E586</accession>
<keyword evidence="6" id="KW-1185">Reference proteome</keyword>
<dbReference type="PANTHER" id="PTHR13799">
    <property type="entry name" value="NGG1 INTERACTING FACTOR 3"/>
    <property type="match status" value="1"/>
</dbReference>
<evidence type="ECO:0000313" key="5">
    <source>
        <dbReference type="EMBL" id="ADE19494.1"/>
    </source>
</evidence>
<dbReference type="InterPro" id="IPR002678">
    <property type="entry name" value="DUF34/NIF3"/>
</dbReference>
<evidence type="ECO:0000256" key="4">
    <source>
        <dbReference type="PIRSR" id="PIRSR602678-1"/>
    </source>
</evidence>
<sequence length="258" mass="30021">MTIKTVVDFLFSKYPLSTKEPWDPSGFSVKFNQSKKLTGVILAIDLTQKVLEEAIKNNCNLIITHHPFKFEKTWDDEDLKAPYKRDIFNKLKHYKISVIAFHTNYDYALEGTSFQIAKQLNLQNYVVFQENGYDCKIKYNTSVNNMINLIKDKLNLEAFRTNIPTAQLDTKISKIAILSGAGYISEVNLFSKKGYELIITSDIKWSDWIVYDQIKAPILDIPHLDEEVFCYDIFQQLKSKFNLENLIIVKHKTPYKNI</sequence>
<evidence type="ECO:0000256" key="1">
    <source>
        <dbReference type="ARBA" id="ARBA00006964"/>
    </source>
</evidence>
<dbReference type="Proteomes" id="UP000001845">
    <property type="component" value="Chromosome"/>
</dbReference>
<dbReference type="STRING" id="512564.MCRO_0277"/>
<dbReference type="KEGG" id="mcd:MCRO_0277"/>
<dbReference type="Pfam" id="PF01784">
    <property type="entry name" value="DUF34_NIF3"/>
    <property type="match status" value="1"/>
</dbReference>
<feature type="binding site" evidence="4">
    <location>
        <position position="226"/>
    </location>
    <ligand>
        <name>a divalent metal cation</name>
        <dbReference type="ChEBI" id="CHEBI:60240"/>
        <label>1</label>
    </ligand>
</feature>
<feature type="binding site" evidence="4">
    <location>
        <position position="65"/>
    </location>
    <ligand>
        <name>a divalent metal cation</name>
        <dbReference type="ChEBI" id="CHEBI:60240"/>
        <label>1</label>
    </ligand>
</feature>
<dbReference type="GO" id="GO:0005737">
    <property type="term" value="C:cytoplasm"/>
    <property type="evidence" value="ECO:0007669"/>
    <property type="project" value="TreeGrafter"/>
</dbReference>
<dbReference type="EMBL" id="CP001991">
    <property type="protein sequence ID" value="ADE19494.1"/>
    <property type="molecule type" value="Genomic_DNA"/>
</dbReference>
<dbReference type="HOGENOM" id="CLU_037423_2_1_14"/>
<dbReference type="SUPFAM" id="SSF102705">
    <property type="entry name" value="NIF3 (NGG1p interacting factor 3)-like"/>
    <property type="match status" value="1"/>
</dbReference>
<evidence type="ECO:0000256" key="3">
    <source>
        <dbReference type="ARBA" id="ARBA00022723"/>
    </source>
</evidence>
<evidence type="ECO:0000313" key="6">
    <source>
        <dbReference type="Proteomes" id="UP000001845"/>
    </source>
</evidence>
<name>D5E586_MYCCM</name>
<dbReference type="RefSeq" id="WP_013054271.1">
    <property type="nucleotide sequence ID" value="NC_014014.1"/>
</dbReference>
<feature type="binding site" evidence="4">
    <location>
        <position position="223"/>
    </location>
    <ligand>
        <name>a divalent metal cation</name>
        <dbReference type="ChEBI" id="CHEBI:60240"/>
        <label>1</label>
    </ligand>
</feature>
<dbReference type="AlphaFoldDB" id="D5E586"/>
<dbReference type="InterPro" id="IPR036069">
    <property type="entry name" value="DUF34/NIF3_sf"/>
</dbReference>
<proteinExistence type="inferred from homology"/>